<dbReference type="GO" id="GO:0005737">
    <property type="term" value="C:cytoplasm"/>
    <property type="evidence" value="ECO:0007669"/>
    <property type="project" value="TreeGrafter"/>
</dbReference>
<dbReference type="Pfam" id="PF23598">
    <property type="entry name" value="LRR_14"/>
    <property type="match status" value="1"/>
</dbReference>
<evidence type="ECO:0000256" key="1">
    <source>
        <dbReference type="ARBA" id="ARBA00022614"/>
    </source>
</evidence>
<dbReference type="InterPro" id="IPR032675">
    <property type="entry name" value="LRR_dom_sf"/>
</dbReference>
<dbReference type="RefSeq" id="XP_009492173.1">
    <property type="nucleotide sequence ID" value="XM_009493898.1"/>
</dbReference>
<accession>A0A058ZG87</accession>
<dbReference type="PROSITE" id="PS51450">
    <property type="entry name" value="LRR"/>
    <property type="match status" value="1"/>
</dbReference>
<name>A0A058ZG87_FONAL</name>
<dbReference type="SUPFAM" id="SSF52058">
    <property type="entry name" value="L domain-like"/>
    <property type="match status" value="1"/>
</dbReference>
<dbReference type="PANTHER" id="PTHR48051">
    <property type="match status" value="1"/>
</dbReference>
<reference evidence="4" key="1">
    <citation type="submission" date="2013-04" db="EMBL/GenBank/DDBJ databases">
        <title>The Genome Sequence of Fonticula alba ATCC 38817.</title>
        <authorList>
            <consortium name="The Broad Institute Genomics Platform"/>
            <person name="Russ C."/>
            <person name="Cuomo C."/>
            <person name="Burger G."/>
            <person name="Gray M.W."/>
            <person name="Holland P.W.H."/>
            <person name="King N."/>
            <person name="Lang F.B.F."/>
            <person name="Roger A.J."/>
            <person name="Ruiz-Trillo I."/>
            <person name="Brown M."/>
            <person name="Walker B."/>
            <person name="Young S."/>
            <person name="Zeng Q."/>
            <person name="Gargeya S."/>
            <person name="Fitzgerald M."/>
            <person name="Haas B."/>
            <person name="Abouelleil A."/>
            <person name="Allen A.W."/>
            <person name="Alvarado L."/>
            <person name="Arachchi H.M."/>
            <person name="Berlin A.M."/>
            <person name="Chapman S.B."/>
            <person name="Gainer-Dewar J."/>
            <person name="Goldberg J."/>
            <person name="Griggs A."/>
            <person name="Gujja S."/>
            <person name="Hansen M."/>
            <person name="Howarth C."/>
            <person name="Imamovic A."/>
            <person name="Ireland A."/>
            <person name="Larimer J."/>
            <person name="McCowan C."/>
            <person name="Murphy C."/>
            <person name="Pearson M."/>
            <person name="Poon T.W."/>
            <person name="Priest M."/>
            <person name="Roberts A."/>
            <person name="Saif S."/>
            <person name="Shea T."/>
            <person name="Sisk P."/>
            <person name="Sykes S."/>
            <person name="Wortman J."/>
            <person name="Nusbaum C."/>
            <person name="Birren B."/>
        </authorList>
    </citation>
    <scope>NUCLEOTIDE SEQUENCE [LARGE SCALE GENOMIC DNA]</scope>
    <source>
        <strain evidence="4">ATCC 38817</strain>
    </source>
</reference>
<dbReference type="GeneID" id="20524793"/>
<organism evidence="4">
    <name type="scientific">Fonticula alba</name>
    <name type="common">Slime mold</name>
    <dbReference type="NCBI Taxonomy" id="691883"/>
    <lineage>
        <taxon>Eukaryota</taxon>
        <taxon>Rotosphaerida</taxon>
        <taxon>Fonticulaceae</taxon>
        <taxon>Fonticula</taxon>
    </lineage>
</organism>
<evidence type="ECO:0000313" key="4">
    <source>
        <dbReference type="EMBL" id="KCV72472.1"/>
    </source>
</evidence>
<keyword evidence="5" id="KW-1185">Reference proteome</keyword>
<proteinExistence type="predicted"/>
<dbReference type="Gene3D" id="3.80.10.10">
    <property type="entry name" value="Ribonuclease Inhibitor"/>
    <property type="match status" value="1"/>
</dbReference>
<dbReference type="OrthoDB" id="676979at2759"/>
<dbReference type="PANTHER" id="PTHR48051:SF1">
    <property type="entry name" value="RAS SUPPRESSOR PROTEIN 1"/>
    <property type="match status" value="1"/>
</dbReference>
<dbReference type="InterPro" id="IPR050216">
    <property type="entry name" value="LRR_domain-containing"/>
</dbReference>
<protein>
    <recommendedName>
        <fullName evidence="3">Disease resistance R13L4/SHOC-2-like LRR domain-containing protein</fullName>
    </recommendedName>
</protein>
<dbReference type="InterPro" id="IPR003591">
    <property type="entry name" value="Leu-rich_rpt_typical-subtyp"/>
</dbReference>
<feature type="domain" description="Disease resistance R13L4/SHOC-2-like LRR" evidence="3">
    <location>
        <begin position="32"/>
        <end position="88"/>
    </location>
</feature>
<dbReference type="InterPro" id="IPR001611">
    <property type="entry name" value="Leu-rich_rpt"/>
</dbReference>
<keyword evidence="2" id="KW-0677">Repeat</keyword>
<dbReference type="InterPro" id="IPR055414">
    <property type="entry name" value="LRR_R13L4/SHOC2-like"/>
</dbReference>
<evidence type="ECO:0000256" key="2">
    <source>
        <dbReference type="ARBA" id="ARBA00022737"/>
    </source>
</evidence>
<dbReference type="Proteomes" id="UP000030693">
    <property type="component" value="Unassembled WGS sequence"/>
</dbReference>
<evidence type="ECO:0000313" key="5">
    <source>
        <dbReference type="Proteomes" id="UP000030693"/>
    </source>
</evidence>
<dbReference type="eggNOG" id="KOG0617">
    <property type="taxonomic scope" value="Eukaryota"/>
</dbReference>
<gene>
    <name evidence="4" type="ORF">H696_00068</name>
</gene>
<sequence length="161" mass="17417">MLLWLIVLTGVACLSCPLPPAPGLASHSHVVATLRHLFLSDNKITSLPAEIGNLTNLSLISLRDNRLTHLPPEIGKLSKLVEFNIQGNDIAFFPAEMAGLPLDGEESVFKAAGNPLIPEIVKALEKNGPKALLAYLASEEYKPVLEKALQDFESKGSKKKK</sequence>
<dbReference type="EMBL" id="KB932201">
    <property type="protein sequence ID" value="KCV72472.1"/>
    <property type="molecule type" value="Genomic_DNA"/>
</dbReference>
<evidence type="ECO:0000259" key="3">
    <source>
        <dbReference type="Pfam" id="PF23598"/>
    </source>
</evidence>
<keyword evidence="1" id="KW-0433">Leucine-rich repeat</keyword>
<dbReference type="AlphaFoldDB" id="A0A058ZG87"/>
<dbReference type="SMART" id="SM00369">
    <property type="entry name" value="LRR_TYP"/>
    <property type="match status" value="2"/>
</dbReference>
<dbReference type="STRING" id="691883.A0A058ZG87"/>